<feature type="compositionally biased region" description="Low complexity" evidence="1">
    <location>
        <begin position="158"/>
        <end position="183"/>
    </location>
</feature>
<dbReference type="AlphaFoldDB" id="A0A2P4WYQ1"/>
<feature type="compositionally biased region" description="Basic and acidic residues" evidence="1">
    <location>
        <begin position="307"/>
        <end position="321"/>
    </location>
</feature>
<dbReference type="PROSITE" id="PS00018">
    <property type="entry name" value="EF_HAND_1"/>
    <property type="match status" value="1"/>
</dbReference>
<accession>A0A2P4WYQ1</accession>
<feature type="compositionally biased region" description="Basic and acidic residues" evidence="1">
    <location>
        <begin position="420"/>
        <end position="442"/>
    </location>
</feature>
<dbReference type="EMBL" id="NCKW01020247">
    <property type="protein sequence ID" value="POM58424.1"/>
    <property type="molecule type" value="Genomic_DNA"/>
</dbReference>
<feature type="region of interest" description="Disordered" evidence="1">
    <location>
        <begin position="610"/>
        <end position="636"/>
    </location>
</feature>
<dbReference type="Proteomes" id="UP000237271">
    <property type="component" value="Unassembled WGS sequence"/>
</dbReference>
<feature type="compositionally biased region" description="Polar residues" evidence="1">
    <location>
        <begin position="1"/>
        <end position="11"/>
    </location>
</feature>
<comment type="caution">
    <text evidence="2">The sequence shown here is derived from an EMBL/GenBank/DDBJ whole genome shotgun (WGS) entry which is preliminary data.</text>
</comment>
<keyword evidence="3" id="KW-1185">Reference proteome</keyword>
<evidence type="ECO:0000313" key="3">
    <source>
        <dbReference type="Proteomes" id="UP000237271"/>
    </source>
</evidence>
<feature type="region of interest" description="Disordered" evidence="1">
    <location>
        <begin position="1"/>
        <end position="24"/>
    </location>
</feature>
<dbReference type="InterPro" id="IPR018247">
    <property type="entry name" value="EF_Hand_1_Ca_BS"/>
</dbReference>
<feature type="compositionally biased region" description="Basic and acidic residues" evidence="1">
    <location>
        <begin position="610"/>
        <end position="620"/>
    </location>
</feature>
<gene>
    <name evidence="2" type="ORF">PHPALM_36928</name>
</gene>
<feature type="region of interest" description="Disordered" evidence="1">
    <location>
        <begin position="416"/>
        <end position="442"/>
    </location>
</feature>
<protein>
    <submittedName>
        <fullName evidence="2">Uncharacterized protein</fullName>
    </submittedName>
</protein>
<evidence type="ECO:0000256" key="1">
    <source>
        <dbReference type="SAM" id="MobiDB-lite"/>
    </source>
</evidence>
<feature type="compositionally biased region" description="Basic residues" evidence="1">
    <location>
        <begin position="136"/>
        <end position="152"/>
    </location>
</feature>
<name>A0A2P4WYQ1_9STRA</name>
<sequence>MFLELSFNSQADSKKMSGSRAASSWRYDHNDNQEMSLDELISDFQQCARLSKLKGSVSGSDVSLLRVASPLNRSKMKGSNKKSGSFTERVRAVKQESVRKNPVKHVQHDDSSDDEGAVSPMPRIEHVLKNKPSLIPKRRSTPDRRRHAPIQRRKPDSRSPVLSSSSLSLSPLPSSSATSSPPSEDTYTSATPEEDSIDALIGKDIRDLNKLILTSSRGRQPGQKPISAARSPTTDEMSNVIRQSTRFHREESKRLRSPLRLHTPKRKFRSESPPPPPPDDEEDEDLFAEEILELRESRRRISMPAKTSEEESPKEEVRLENSDMCTTTALTIRNASHAISDLLIEALKPFENRHQEEDNTNTTEKEGIEGDTVIRNAMNAELQSATQTIVSELDLTFADMTERRKADLKAEAEAAAAVQEEEKKDKEAANEKKRIEEKESKEREMEILRLIPMQGKLLNCSADIETMLTQLEKTDTAMQDRLVGNTSVIDEEVKALRNHTQRRMQEIESQMSAAPPRENLSDPSDGVSWRAVDWVQDNYVINYHSPAEQSGSQRPEVIADVDTEAVPIENEGPFEEVLQRQVLEKLDLTILKLKHVLAIDTKEAVEAMEKQRQEKDEQARKQQQQQLEEEQTQQELEDAVNARRRVMGFTSIEEVEGWVEEGQQLRDVLEHDRSLNRWIASLENRMRLETASKPTDLPPNQEEAVLQWQLTNQLKIQTRKCDSSVVPSVKMLGMRTDLYAVRGT</sequence>
<feature type="compositionally biased region" description="Acidic residues" evidence="1">
    <location>
        <begin position="278"/>
        <end position="291"/>
    </location>
</feature>
<proteinExistence type="predicted"/>
<evidence type="ECO:0000313" key="2">
    <source>
        <dbReference type="EMBL" id="POM58424.1"/>
    </source>
</evidence>
<feature type="compositionally biased region" description="Acidic residues" evidence="1">
    <location>
        <begin position="627"/>
        <end position="636"/>
    </location>
</feature>
<reference evidence="2 3" key="1">
    <citation type="journal article" date="2017" name="Genome Biol. Evol.">
        <title>Phytophthora megakarya and P. palmivora, closely related causal agents of cacao black pod rot, underwent increases in genome sizes and gene numbers by different mechanisms.</title>
        <authorList>
            <person name="Ali S.S."/>
            <person name="Shao J."/>
            <person name="Lary D.J."/>
            <person name="Kronmiller B."/>
            <person name="Shen D."/>
            <person name="Strem M.D."/>
            <person name="Amoako-Attah I."/>
            <person name="Akrofi A.Y."/>
            <person name="Begoude B.A."/>
            <person name="Ten Hoopen G.M."/>
            <person name="Coulibaly K."/>
            <person name="Kebe B.I."/>
            <person name="Melnick R.L."/>
            <person name="Guiltinan M.J."/>
            <person name="Tyler B.M."/>
            <person name="Meinhardt L.W."/>
            <person name="Bailey B.A."/>
        </authorList>
    </citation>
    <scope>NUCLEOTIDE SEQUENCE [LARGE SCALE GENOMIC DNA]</scope>
    <source>
        <strain evidence="3">sbr112.9</strain>
    </source>
</reference>
<feature type="compositionally biased region" description="Basic residues" evidence="1">
    <location>
        <begin position="255"/>
        <end position="268"/>
    </location>
</feature>
<organism evidence="2 3">
    <name type="scientific">Phytophthora palmivora</name>
    <dbReference type="NCBI Taxonomy" id="4796"/>
    <lineage>
        <taxon>Eukaryota</taxon>
        <taxon>Sar</taxon>
        <taxon>Stramenopiles</taxon>
        <taxon>Oomycota</taxon>
        <taxon>Peronosporomycetes</taxon>
        <taxon>Peronosporales</taxon>
        <taxon>Peronosporaceae</taxon>
        <taxon>Phytophthora</taxon>
    </lineage>
</organism>
<feature type="compositionally biased region" description="Polar residues" evidence="1">
    <location>
        <begin position="230"/>
        <end position="244"/>
    </location>
</feature>
<feature type="region of interest" description="Disordered" evidence="1">
    <location>
        <begin position="93"/>
        <end position="321"/>
    </location>
</feature>
<dbReference type="OrthoDB" id="128707at2759"/>